<proteinExistence type="predicted"/>
<keyword evidence="2 3" id="KW-0694">RNA-binding</keyword>
<organism evidence="6 7">
    <name type="scientific">Hondaea fermentalgiana</name>
    <dbReference type="NCBI Taxonomy" id="2315210"/>
    <lineage>
        <taxon>Eukaryota</taxon>
        <taxon>Sar</taxon>
        <taxon>Stramenopiles</taxon>
        <taxon>Bigyra</taxon>
        <taxon>Labyrinthulomycetes</taxon>
        <taxon>Thraustochytrida</taxon>
        <taxon>Thraustochytriidae</taxon>
        <taxon>Hondaea</taxon>
    </lineage>
</organism>
<feature type="compositionally biased region" description="Low complexity" evidence="4">
    <location>
        <begin position="174"/>
        <end position="185"/>
    </location>
</feature>
<evidence type="ECO:0000256" key="4">
    <source>
        <dbReference type="SAM" id="MobiDB-lite"/>
    </source>
</evidence>
<protein>
    <submittedName>
        <fullName evidence="6">Methionine--tRNA ligase, cytoplasmic</fullName>
    </submittedName>
</protein>
<evidence type="ECO:0000313" key="6">
    <source>
        <dbReference type="EMBL" id="GBG31121.1"/>
    </source>
</evidence>
<dbReference type="AlphaFoldDB" id="A0A2R5GS00"/>
<evidence type="ECO:0000256" key="2">
    <source>
        <dbReference type="ARBA" id="ARBA00022884"/>
    </source>
</evidence>
<dbReference type="InterPro" id="IPR012340">
    <property type="entry name" value="NA-bd_OB-fold"/>
</dbReference>
<feature type="region of interest" description="Disordered" evidence="4">
    <location>
        <begin position="172"/>
        <end position="240"/>
    </location>
</feature>
<evidence type="ECO:0000313" key="7">
    <source>
        <dbReference type="Proteomes" id="UP000241890"/>
    </source>
</evidence>
<dbReference type="InParanoid" id="A0A2R5GS00"/>
<feature type="domain" description="TRNA-binding" evidence="5">
    <location>
        <begin position="241"/>
        <end position="345"/>
    </location>
</feature>
<dbReference type="SUPFAM" id="SSF50249">
    <property type="entry name" value="Nucleic acid-binding proteins"/>
    <property type="match status" value="1"/>
</dbReference>
<dbReference type="Proteomes" id="UP000241890">
    <property type="component" value="Unassembled WGS sequence"/>
</dbReference>
<dbReference type="Gene3D" id="2.40.50.140">
    <property type="entry name" value="Nucleic acid-binding proteins"/>
    <property type="match status" value="1"/>
</dbReference>
<sequence length="413" mass="43303">MAAAGELQFVAGVVARAGASGAAAVADAARKAASLPNAQLRAVVEAAGGAPEAQRRWLGAGAEEQARVAQWLSVKSKEVVDGDEKSVQKVLEALDGCLQTQSFVASPLYPSLADLALFWALRTSFQPKSSDSVPAACRWFNSLQLDESVQAAAGQDLKQVKFAVPDVWSKLPNGAAGSSAPPAKVARGDADKDAKKGAEKPDSKNNKNKKEAKGGAKDAKPAKDGKKKGNNAPAPADDQPIITKMDIRVGKIVKCWNHEASDHLFCETIDVGEEEPRPIASGLRSFYSSPSDLEGRLCLVLCNLKARKLGGYLSNGMVLCASNADKTQVEVVDPPAGAEIGERVVFQGIEGGPFEPATPAQVAKKKIFEAVAPNLKTTADRNPCWLGQDGKVHLFTTSKGPCSVPTIANGIVS</sequence>
<dbReference type="Pfam" id="PF01588">
    <property type="entry name" value="tRNA_bind"/>
    <property type="match status" value="1"/>
</dbReference>
<dbReference type="SUPFAM" id="SSF47616">
    <property type="entry name" value="GST C-terminal domain-like"/>
    <property type="match status" value="1"/>
</dbReference>
<gene>
    <name evidence="6" type="ORF">FCC1311_073422</name>
</gene>
<accession>A0A2R5GS00</accession>
<evidence type="ECO:0000256" key="3">
    <source>
        <dbReference type="PROSITE-ProRule" id="PRU00209"/>
    </source>
</evidence>
<reference evidence="6 7" key="1">
    <citation type="submission" date="2017-12" db="EMBL/GenBank/DDBJ databases">
        <title>Sequencing, de novo assembly and annotation of complete genome of a new Thraustochytrid species, strain FCC1311.</title>
        <authorList>
            <person name="Sedici K."/>
            <person name="Godart F."/>
            <person name="Aiese Cigliano R."/>
            <person name="Sanseverino W."/>
            <person name="Barakat M."/>
            <person name="Ortet P."/>
            <person name="Marechal E."/>
            <person name="Cagnac O."/>
            <person name="Amato A."/>
        </authorList>
    </citation>
    <scope>NUCLEOTIDE SEQUENCE [LARGE SCALE GENOMIC DNA]</scope>
</reference>
<dbReference type="PROSITE" id="PS50886">
    <property type="entry name" value="TRBD"/>
    <property type="match status" value="1"/>
</dbReference>
<dbReference type="GO" id="GO:0000049">
    <property type="term" value="F:tRNA binding"/>
    <property type="evidence" value="ECO:0007669"/>
    <property type="project" value="UniProtKB-UniRule"/>
</dbReference>
<keyword evidence="6" id="KW-0436">Ligase</keyword>
<dbReference type="InterPro" id="IPR036282">
    <property type="entry name" value="Glutathione-S-Trfase_C_sf"/>
</dbReference>
<dbReference type="InterPro" id="IPR002547">
    <property type="entry name" value="tRNA-bd_dom"/>
</dbReference>
<feature type="compositionally biased region" description="Basic and acidic residues" evidence="4">
    <location>
        <begin position="186"/>
        <end position="224"/>
    </location>
</feature>
<name>A0A2R5GS00_9STRA</name>
<dbReference type="CDD" id="cd02799">
    <property type="entry name" value="tRNA_bind_EMAP-II_like"/>
    <property type="match status" value="1"/>
</dbReference>
<dbReference type="EMBL" id="BEYU01000091">
    <property type="protein sequence ID" value="GBG31121.1"/>
    <property type="molecule type" value="Genomic_DNA"/>
</dbReference>
<dbReference type="OrthoDB" id="19141at2759"/>
<dbReference type="GO" id="GO:0016874">
    <property type="term" value="F:ligase activity"/>
    <property type="evidence" value="ECO:0007669"/>
    <property type="project" value="UniProtKB-KW"/>
</dbReference>
<dbReference type="Gene3D" id="1.20.1050.130">
    <property type="match status" value="1"/>
</dbReference>
<keyword evidence="1 3" id="KW-0820">tRNA-binding</keyword>
<comment type="caution">
    <text evidence="6">The sequence shown here is derived from an EMBL/GenBank/DDBJ whole genome shotgun (WGS) entry which is preliminary data.</text>
</comment>
<keyword evidence="7" id="KW-1185">Reference proteome</keyword>
<dbReference type="PANTHER" id="PTHR11586">
    <property type="entry name" value="TRNA-AMINOACYLATION COFACTOR ARC1 FAMILY MEMBER"/>
    <property type="match status" value="1"/>
</dbReference>
<evidence type="ECO:0000256" key="1">
    <source>
        <dbReference type="ARBA" id="ARBA00022555"/>
    </source>
</evidence>
<dbReference type="PANTHER" id="PTHR11586:SF33">
    <property type="entry name" value="AMINOACYL TRNA SYNTHASE COMPLEX-INTERACTING MULTIFUNCTIONAL PROTEIN 1"/>
    <property type="match status" value="1"/>
</dbReference>
<dbReference type="InterPro" id="IPR051270">
    <property type="entry name" value="Tyrosine-tRNA_ligase_regulator"/>
</dbReference>
<evidence type="ECO:0000259" key="5">
    <source>
        <dbReference type="PROSITE" id="PS50886"/>
    </source>
</evidence>
<dbReference type="FunCoup" id="A0A2R5GS00">
    <property type="interactions" value="76"/>
</dbReference>